<dbReference type="Pfam" id="PF26572">
    <property type="entry name" value="DUF8185"/>
    <property type="match status" value="1"/>
</dbReference>
<dbReference type="InterPro" id="IPR058498">
    <property type="entry name" value="DUF8185"/>
</dbReference>
<dbReference type="Proteomes" id="UP000680866">
    <property type="component" value="Chromosome"/>
</dbReference>
<keyword evidence="4" id="KW-1185">Reference proteome</keyword>
<organism evidence="3 4">
    <name type="scientific">Polymorphospora rubra</name>
    <dbReference type="NCBI Taxonomy" id="338584"/>
    <lineage>
        <taxon>Bacteria</taxon>
        <taxon>Bacillati</taxon>
        <taxon>Actinomycetota</taxon>
        <taxon>Actinomycetes</taxon>
        <taxon>Micromonosporales</taxon>
        <taxon>Micromonosporaceae</taxon>
        <taxon>Polymorphospora</taxon>
    </lineage>
</organism>
<dbReference type="RefSeq" id="WP_246568299.1">
    <property type="nucleotide sequence ID" value="NZ_AP023359.1"/>
</dbReference>
<evidence type="ECO:0000313" key="4">
    <source>
        <dbReference type="Proteomes" id="UP000680866"/>
    </source>
</evidence>
<reference evidence="3" key="1">
    <citation type="submission" date="2020-08" db="EMBL/GenBank/DDBJ databases">
        <title>Whole genome shotgun sequence of Polymorphospora rubra NBRC 101157.</title>
        <authorList>
            <person name="Komaki H."/>
            <person name="Tamura T."/>
        </authorList>
    </citation>
    <scope>NUCLEOTIDE SEQUENCE</scope>
    <source>
        <strain evidence="3">NBRC 101157</strain>
    </source>
</reference>
<dbReference type="Pfam" id="PF26035">
    <property type="entry name" value="DUF8010"/>
    <property type="match status" value="1"/>
</dbReference>
<dbReference type="InterPro" id="IPR058323">
    <property type="entry name" value="DUF8010"/>
</dbReference>
<name>A0A810MS59_9ACTN</name>
<evidence type="ECO:0000313" key="3">
    <source>
        <dbReference type="EMBL" id="BCJ63881.1"/>
    </source>
</evidence>
<gene>
    <name evidence="3" type="ORF">Prubr_09020</name>
</gene>
<sequence length="232" mass="23938">MAGTGHGLVAGSDGTAFLARLTRLDRAAVVRLRPGRTGDGPAVTALWAWLPWSVLVTRVVAGAAPGDATVLAADLLAELGRGGGDLPARCDARWLWPLPPPASRVVETMAGADVRRVADAAAGTLRTASTDGVGGRAVGQRALRDALLDHVAVVVEPEPADGAGSGRVEVPQRLVQAVVRMGFLGSGDTAPDSPVRVRLAGRWIGLAAPFGTAWLPPVQQFAISPTKHRPKV</sequence>
<protein>
    <submittedName>
        <fullName evidence="3">Uncharacterized protein</fullName>
    </submittedName>
</protein>
<evidence type="ECO:0000259" key="2">
    <source>
        <dbReference type="Pfam" id="PF26572"/>
    </source>
</evidence>
<feature type="domain" description="DUF8185" evidence="2">
    <location>
        <begin position="99"/>
        <end position="216"/>
    </location>
</feature>
<dbReference type="AlphaFoldDB" id="A0A810MS59"/>
<accession>A0A810MS59</accession>
<feature type="domain" description="DUF8010" evidence="1">
    <location>
        <begin position="13"/>
        <end position="84"/>
    </location>
</feature>
<dbReference type="KEGG" id="pry:Prubr_09020"/>
<evidence type="ECO:0000259" key="1">
    <source>
        <dbReference type="Pfam" id="PF26035"/>
    </source>
</evidence>
<proteinExistence type="predicted"/>
<dbReference type="EMBL" id="AP023359">
    <property type="protein sequence ID" value="BCJ63881.1"/>
    <property type="molecule type" value="Genomic_DNA"/>
</dbReference>